<dbReference type="AlphaFoldDB" id="A0A8H6I3M8"/>
<feature type="domain" description="Fungal-type protein kinase" evidence="2">
    <location>
        <begin position="587"/>
        <end position="692"/>
    </location>
</feature>
<gene>
    <name evidence="3" type="ORF">DFP72DRAFT_1168171</name>
</gene>
<dbReference type="Proteomes" id="UP000521943">
    <property type="component" value="Unassembled WGS sequence"/>
</dbReference>
<feature type="region of interest" description="Disordered" evidence="1">
    <location>
        <begin position="756"/>
        <end position="786"/>
    </location>
</feature>
<reference evidence="3 4" key="1">
    <citation type="submission" date="2020-07" db="EMBL/GenBank/DDBJ databases">
        <title>Comparative genomics of pyrophilous fungi reveals a link between fire events and developmental genes.</title>
        <authorList>
            <consortium name="DOE Joint Genome Institute"/>
            <person name="Steindorff A.S."/>
            <person name="Carver A."/>
            <person name="Calhoun S."/>
            <person name="Stillman K."/>
            <person name="Liu H."/>
            <person name="Lipzen A."/>
            <person name="Pangilinan J."/>
            <person name="Labutti K."/>
            <person name="Bruns T.D."/>
            <person name="Grigoriev I.V."/>
        </authorList>
    </citation>
    <scope>NUCLEOTIDE SEQUENCE [LARGE SCALE GENOMIC DNA]</scope>
    <source>
        <strain evidence="3 4">CBS 144469</strain>
    </source>
</reference>
<proteinExistence type="predicted"/>
<feature type="region of interest" description="Disordered" evidence="1">
    <location>
        <begin position="460"/>
        <end position="483"/>
    </location>
</feature>
<dbReference type="InterPro" id="IPR011009">
    <property type="entry name" value="Kinase-like_dom_sf"/>
</dbReference>
<dbReference type="Gene3D" id="1.10.510.10">
    <property type="entry name" value="Transferase(Phosphotransferase) domain 1"/>
    <property type="match status" value="1"/>
</dbReference>
<comment type="caution">
    <text evidence="3">The sequence shown here is derived from an EMBL/GenBank/DDBJ whole genome shotgun (WGS) entry which is preliminary data.</text>
</comment>
<accession>A0A8H6I3M8</accession>
<name>A0A8H6I3M8_9AGAR</name>
<dbReference type="InterPro" id="IPR040976">
    <property type="entry name" value="Pkinase_fungal"/>
</dbReference>
<feature type="compositionally biased region" description="Basic and acidic residues" evidence="1">
    <location>
        <begin position="303"/>
        <end position="313"/>
    </location>
</feature>
<evidence type="ECO:0000256" key="1">
    <source>
        <dbReference type="SAM" id="MobiDB-lite"/>
    </source>
</evidence>
<feature type="compositionally biased region" description="Polar residues" evidence="1">
    <location>
        <begin position="286"/>
        <end position="297"/>
    </location>
</feature>
<dbReference type="EMBL" id="JACGCI010000022">
    <property type="protein sequence ID" value="KAF6757364.1"/>
    <property type="molecule type" value="Genomic_DNA"/>
</dbReference>
<feature type="region of interest" description="Disordered" evidence="1">
    <location>
        <begin position="275"/>
        <end position="340"/>
    </location>
</feature>
<evidence type="ECO:0000313" key="4">
    <source>
        <dbReference type="Proteomes" id="UP000521943"/>
    </source>
</evidence>
<dbReference type="Pfam" id="PF17667">
    <property type="entry name" value="Pkinase_fungal"/>
    <property type="match status" value="1"/>
</dbReference>
<protein>
    <recommendedName>
        <fullName evidence="2">Fungal-type protein kinase domain-containing protein</fullName>
    </recommendedName>
</protein>
<keyword evidence="4" id="KW-1185">Reference proteome</keyword>
<feature type="compositionally biased region" description="Basic and acidic residues" evidence="1">
    <location>
        <begin position="465"/>
        <end position="476"/>
    </location>
</feature>
<dbReference type="SUPFAM" id="SSF56112">
    <property type="entry name" value="Protein kinase-like (PK-like)"/>
    <property type="match status" value="1"/>
</dbReference>
<feature type="compositionally biased region" description="Low complexity" evidence="1">
    <location>
        <begin position="325"/>
        <end position="339"/>
    </location>
</feature>
<evidence type="ECO:0000313" key="3">
    <source>
        <dbReference type="EMBL" id="KAF6757364.1"/>
    </source>
</evidence>
<dbReference type="OrthoDB" id="5569250at2759"/>
<sequence>MAFNKQSRPPSWPGTSGARFKTNATVVANKPLVEEDLRTAQRLPLVEMLKAMIMMKYVREDPLGKEKPLKRDELREYGDEQLDKLLEESVAFCNHDVRAKKLKDSIKTMMQASKETSRYHPLASALNSILCDFSARVVGDIPFSTEESTLFTVNDPVTLTSERLSEETRGNHRKPDLYEATWCDLFRAAPTAFQEKYNDPDQIPSIGEMAEAMEEDPEAWKAARKVPEFKPQWSEVITCIEVKVGNPKTPDVAGLSTPYSVAPLRAALAEEAEPVPHAVPSPQDVPVTSTHSGASTQSKRKRPLEEDRRDERLSSNNKKPKRRSTAVSSSKVDSSVQEPSSEKVFIQPHVQCAFYGIELLRAISDRTHAIVFLVDGPTFTLQWHDSQGALITNPINIITHLPLLVATVVLSQRFNSPMRGKAGIKLEANLEGRPVQYDLPKSAKARWELRGRRPVVGVPVPARTADNKQRSKRDVRGASSTPPEVCPVDLSQYHFKWSWREVTRDSEASIVKAARRRAEHYLKEHSTDVTDHLPQIMHDEDFPSLSTGLIRQLAELPSTEVQPRIPSLILSKQLLPLEGIDGYTIIGCIWDILRCLFLLWRLGVAHGDVSLGNIMMSHVPGLTKPRLVLVLNDFDLAALMTPGEKSPKKRGFDRTGTRPFVALDLLKSENGLVARLCRHDLESVIWVFPWYCDSDQELADWNDLIRKQAFRARWAWMTTTRVVKRGIPRDHAVVLSTSQKILRKWLPLEQESSEEYNYRPIDSEDEDDALGNGKADLGPTHDQHIPNTLDAETQELSDEAAELPDKHYLLLIAEHWQPKPRYMTWEWMDWEVMESDVLPEDIVPSEVKG</sequence>
<organism evidence="3 4">
    <name type="scientific">Ephemerocybe angulata</name>
    <dbReference type="NCBI Taxonomy" id="980116"/>
    <lineage>
        <taxon>Eukaryota</taxon>
        <taxon>Fungi</taxon>
        <taxon>Dikarya</taxon>
        <taxon>Basidiomycota</taxon>
        <taxon>Agaricomycotina</taxon>
        <taxon>Agaricomycetes</taxon>
        <taxon>Agaricomycetidae</taxon>
        <taxon>Agaricales</taxon>
        <taxon>Agaricineae</taxon>
        <taxon>Psathyrellaceae</taxon>
        <taxon>Ephemerocybe</taxon>
    </lineage>
</organism>
<evidence type="ECO:0000259" key="2">
    <source>
        <dbReference type="Pfam" id="PF17667"/>
    </source>
</evidence>